<organism evidence="9 10">
    <name type="scientific">Folsomia candida</name>
    <name type="common">Springtail</name>
    <dbReference type="NCBI Taxonomy" id="158441"/>
    <lineage>
        <taxon>Eukaryota</taxon>
        <taxon>Metazoa</taxon>
        <taxon>Ecdysozoa</taxon>
        <taxon>Arthropoda</taxon>
        <taxon>Hexapoda</taxon>
        <taxon>Collembola</taxon>
        <taxon>Entomobryomorpha</taxon>
        <taxon>Isotomoidea</taxon>
        <taxon>Isotomidae</taxon>
        <taxon>Proisotominae</taxon>
        <taxon>Folsomia</taxon>
    </lineage>
</organism>
<gene>
    <name evidence="9" type="ORF">Fcan01_23604</name>
</gene>
<evidence type="ECO:0000256" key="7">
    <source>
        <dbReference type="RuleBase" id="RU361183"/>
    </source>
</evidence>
<keyword evidence="5 6" id="KW-0482">Metalloprotease</keyword>
<keyword evidence="2 6" id="KW-0479">Metal-binding</keyword>
<dbReference type="SUPFAM" id="SSF55486">
    <property type="entry name" value="Metalloproteases ('zincins'), catalytic domain"/>
    <property type="match status" value="1"/>
</dbReference>
<comment type="cofactor">
    <cofactor evidence="6 7">
        <name>Zn(2+)</name>
        <dbReference type="ChEBI" id="CHEBI:29105"/>
    </cofactor>
    <text evidence="6 7">Binds 1 zinc ion per subunit.</text>
</comment>
<dbReference type="InterPro" id="IPR001506">
    <property type="entry name" value="Peptidase_M12A"/>
</dbReference>
<dbReference type="GO" id="GO:0004222">
    <property type="term" value="F:metalloendopeptidase activity"/>
    <property type="evidence" value="ECO:0007669"/>
    <property type="project" value="UniProtKB-UniRule"/>
</dbReference>
<protein>
    <recommendedName>
        <fullName evidence="7">Metalloendopeptidase</fullName>
        <ecNumber evidence="7">3.4.24.-</ecNumber>
    </recommendedName>
</protein>
<keyword evidence="3 6" id="KW-0378">Hydrolase</keyword>
<keyword evidence="7" id="KW-0732">Signal</keyword>
<comment type="caution">
    <text evidence="6">Lacks conserved residue(s) required for the propagation of feature annotation.</text>
</comment>
<proteinExistence type="predicted"/>
<feature type="binding site" evidence="6">
    <location>
        <position position="135"/>
    </location>
    <ligand>
        <name>Zn(2+)</name>
        <dbReference type="ChEBI" id="CHEBI:29105"/>
        <note>catalytic</note>
    </ligand>
</feature>
<dbReference type="STRING" id="158441.A0A226D9B3"/>
<feature type="active site" evidence="6">
    <location>
        <position position="136"/>
    </location>
</feature>
<dbReference type="EC" id="3.4.24.-" evidence="7"/>
<dbReference type="OrthoDB" id="291007at2759"/>
<dbReference type="Pfam" id="PF01400">
    <property type="entry name" value="Astacin"/>
    <property type="match status" value="1"/>
</dbReference>
<dbReference type="SMART" id="SM00235">
    <property type="entry name" value="ZnMc"/>
    <property type="match status" value="1"/>
</dbReference>
<accession>A0A226D9B3</accession>
<dbReference type="EMBL" id="LNIX01000029">
    <property type="protein sequence ID" value="OXA41444.1"/>
    <property type="molecule type" value="Genomic_DNA"/>
</dbReference>
<feature type="binding site" evidence="6">
    <location>
        <position position="139"/>
    </location>
    <ligand>
        <name>Zn(2+)</name>
        <dbReference type="ChEBI" id="CHEBI:29105"/>
        <note>catalytic</note>
    </ligand>
</feature>
<sequence length="387" mass="42263">MKVCRLVGVFCLAFIPGCVTGNGASIDSYGDPRDDIHDIHKIGAKVAGIPTWPNRVIPYEIGPDFDSLDLSRIDIAIQDYHTKTCITWKRRTTESDYVQFFRNVSGCAYSQTLGFRNGKSLMVFENCRGINTFIHEMCHVAGLGHTQGRSDRDDFVYQKGANCGGLGGKSDYAPYLHLYNYLSVMHYGCDDCLSPKLAGVPYCGQYFEGGGLSVLDAENLNDLYQCSDQYTAFQFPMNPSNPSSETNAICRGYVNGSILVGQARGTLESCWLPNPDNGREQGMSAVGYEILENFSNALWMTTSEAIGGGGTLSSYVVAGGRTKFHETVYVGLCPNLLTDWGSVGRRVGSVFASKLNEVVVSYGFKVFRCPNPLVLYVLNGLGIGIGE</sequence>
<dbReference type="InterPro" id="IPR024079">
    <property type="entry name" value="MetalloPept_cat_dom_sf"/>
</dbReference>
<evidence type="ECO:0000256" key="3">
    <source>
        <dbReference type="ARBA" id="ARBA00022801"/>
    </source>
</evidence>
<dbReference type="GO" id="GO:0008270">
    <property type="term" value="F:zinc ion binding"/>
    <property type="evidence" value="ECO:0007669"/>
    <property type="project" value="UniProtKB-UniRule"/>
</dbReference>
<dbReference type="Gene3D" id="3.40.390.10">
    <property type="entry name" value="Collagenase (Catalytic Domain)"/>
    <property type="match status" value="1"/>
</dbReference>
<name>A0A226D9B3_FOLCA</name>
<feature type="domain" description="Peptidase M12A" evidence="8">
    <location>
        <begin position="44"/>
        <end position="227"/>
    </location>
</feature>
<dbReference type="PROSITE" id="PS51864">
    <property type="entry name" value="ASTACIN"/>
    <property type="match status" value="1"/>
</dbReference>
<evidence type="ECO:0000256" key="6">
    <source>
        <dbReference type="PROSITE-ProRule" id="PRU01211"/>
    </source>
</evidence>
<evidence type="ECO:0000313" key="10">
    <source>
        <dbReference type="Proteomes" id="UP000198287"/>
    </source>
</evidence>
<dbReference type="AlphaFoldDB" id="A0A226D9B3"/>
<dbReference type="PANTHER" id="PTHR10127">
    <property type="entry name" value="DISCOIDIN, CUB, EGF, LAMININ , AND ZINC METALLOPROTEASE DOMAIN CONTAINING"/>
    <property type="match status" value="1"/>
</dbReference>
<dbReference type="GO" id="GO:0006508">
    <property type="term" value="P:proteolysis"/>
    <property type="evidence" value="ECO:0007669"/>
    <property type="project" value="UniProtKB-KW"/>
</dbReference>
<keyword evidence="10" id="KW-1185">Reference proteome</keyword>
<evidence type="ECO:0000256" key="1">
    <source>
        <dbReference type="ARBA" id="ARBA00022670"/>
    </source>
</evidence>
<evidence type="ECO:0000313" key="9">
    <source>
        <dbReference type="EMBL" id="OXA41444.1"/>
    </source>
</evidence>
<dbReference type="PRINTS" id="PR00480">
    <property type="entry name" value="ASTACIN"/>
</dbReference>
<dbReference type="Proteomes" id="UP000198287">
    <property type="component" value="Unassembled WGS sequence"/>
</dbReference>
<evidence type="ECO:0000259" key="8">
    <source>
        <dbReference type="PROSITE" id="PS51864"/>
    </source>
</evidence>
<feature type="binding site" evidence="6">
    <location>
        <position position="145"/>
    </location>
    <ligand>
        <name>Zn(2+)</name>
        <dbReference type="ChEBI" id="CHEBI:29105"/>
        <note>catalytic</note>
    </ligand>
</feature>
<feature type="signal peptide" evidence="7">
    <location>
        <begin position="1"/>
        <end position="20"/>
    </location>
</feature>
<dbReference type="InterPro" id="IPR006026">
    <property type="entry name" value="Peptidase_Metallo"/>
</dbReference>
<evidence type="ECO:0000256" key="4">
    <source>
        <dbReference type="ARBA" id="ARBA00022833"/>
    </source>
</evidence>
<evidence type="ECO:0000256" key="2">
    <source>
        <dbReference type="ARBA" id="ARBA00022723"/>
    </source>
</evidence>
<feature type="chain" id="PRO_5011827179" description="Metalloendopeptidase" evidence="7">
    <location>
        <begin position="21"/>
        <end position="387"/>
    </location>
</feature>
<dbReference type="PANTHER" id="PTHR10127:SF780">
    <property type="entry name" value="METALLOENDOPEPTIDASE"/>
    <property type="match status" value="1"/>
</dbReference>
<keyword evidence="1 6" id="KW-0645">Protease</keyword>
<comment type="caution">
    <text evidence="9">The sequence shown here is derived from an EMBL/GenBank/DDBJ whole genome shotgun (WGS) entry which is preliminary data.</text>
</comment>
<keyword evidence="4 6" id="KW-0862">Zinc</keyword>
<evidence type="ECO:0000256" key="5">
    <source>
        <dbReference type="ARBA" id="ARBA00023049"/>
    </source>
</evidence>
<reference evidence="9 10" key="1">
    <citation type="submission" date="2015-12" db="EMBL/GenBank/DDBJ databases">
        <title>The genome of Folsomia candida.</title>
        <authorList>
            <person name="Faddeeva A."/>
            <person name="Derks M.F."/>
            <person name="Anvar Y."/>
            <person name="Smit S."/>
            <person name="Van Straalen N."/>
            <person name="Roelofs D."/>
        </authorList>
    </citation>
    <scope>NUCLEOTIDE SEQUENCE [LARGE SCALE GENOMIC DNA]</scope>
    <source>
        <strain evidence="9 10">VU population</strain>
        <tissue evidence="9">Whole body</tissue>
    </source>
</reference>